<accession>A0ABC9W2R2</accession>
<dbReference type="Proteomes" id="UP001623348">
    <property type="component" value="Unassembled WGS sequence"/>
</dbReference>
<proteinExistence type="predicted"/>
<comment type="caution">
    <text evidence="1">The sequence shown here is derived from an EMBL/GenBank/DDBJ whole genome shotgun (WGS) entry which is preliminary data.</text>
</comment>
<reference evidence="1 2" key="1">
    <citation type="submission" date="2024-06" db="EMBL/GenBank/DDBJ databases">
        <title>The draft genome of Grus japonensis, version 3.</title>
        <authorList>
            <person name="Nabeshima K."/>
            <person name="Suzuki S."/>
            <person name="Onuma M."/>
        </authorList>
    </citation>
    <scope>NUCLEOTIDE SEQUENCE [LARGE SCALE GENOMIC DNA]</scope>
    <source>
        <strain evidence="1 2">451A</strain>
    </source>
</reference>
<gene>
    <name evidence="1" type="ORF">GRJ2_000453700</name>
</gene>
<dbReference type="AlphaFoldDB" id="A0ABC9W2R2"/>
<organism evidence="1 2">
    <name type="scientific">Grus japonensis</name>
    <name type="common">Japanese crane</name>
    <name type="synonym">Red-crowned crane</name>
    <dbReference type="NCBI Taxonomy" id="30415"/>
    <lineage>
        <taxon>Eukaryota</taxon>
        <taxon>Metazoa</taxon>
        <taxon>Chordata</taxon>
        <taxon>Craniata</taxon>
        <taxon>Vertebrata</taxon>
        <taxon>Euteleostomi</taxon>
        <taxon>Archelosauria</taxon>
        <taxon>Archosauria</taxon>
        <taxon>Dinosauria</taxon>
        <taxon>Saurischia</taxon>
        <taxon>Theropoda</taxon>
        <taxon>Coelurosauria</taxon>
        <taxon>Aves</taxon>
        <taxon>Neognathae</taxon>
        <taxon>Neoaves</taxon>
        <taxon>Gruiformes</taxon>
        <taxon>Gruidae</taxon>
        <taxon>Grus</taxon>
    </lineage>
</organism>
<dbReference type="EMBL" id="BAAFJT010000001">
    <property type="protein sequence ID" value="GAB0179884.1"/>
    <property type="molecule type" value="Genomic_DNA"/>
</dbReference>
<name>A0ABC9W2R2_GRUJA</name>
<protein>
    <submittedName>
        <fullName evidence="1">StAR-related lipid transfer protein 4</fullName>
    </submittedName>
</protein>
<evidence type="ECO:0000313" key="2">
    <source>
        <dbReference type="Proteomes" id="UP001623348"/>
    </source>
</evidence>
<sequence length="124" mass="14370">MEFNLTRDIKSTKKGFYKYIDYKRKFMGNVGSLLNKMGKLDTQNMEKDEVLNAAFISAFISKSGLQESQVLGRKGKNWSKENVPLVDKDQIRGVVNTVYMDFSKVFETVSHKFLMKKMFMFGLD</sequence>
<evidence type="ECO:0000313" key="1">
    <source>
        <dbReference type="EMBL" id="GAB0179884.1"/>
    </source>
</evidence>
<keyword evidence="2" id="KW-1185">Reference proteome</keyword>